<dbReference type="SMART" id="SM00490">
    <property type="entry name" value="HELICc"/>
    <property type="match status" value="1"/>
</dbReference>
<name>A0A8W8L970_MAGGI</name>
<dbReference type="PROSITE" id="PS51194">
    <property type="entry name" value="HELICASE_CTER"/>
    <property type="match status" value="1"/>
</dbReference>
<dbReference type="InterPro" id="IPR027417">
    <property type="entry name" value="P-loop_NTPase"/>
</dbReference>
<dbReference type="SUPFAM" id="SSF52540">
    <property type="entry name" value="P-loop containing nucleoside triphosphate hydrolases"/>
    <property type="match status" value="1"/>
</dbReference>
<evidence type="ECO:0000259" key="9">
    <source>
        <dbReference type="PROSITE" id="PS51194"/>
    </source>
</evidence>
<organism evidence="10 11">
    <name type="scientific">Magallana gigas</name>
    <name type="common">Pacific oyster</name>
    <name type="synonym">Crassostrea gigas</name>
    <dbReference type="NCBI Taxonomy" id="29159"/>
    <lineage>
        <taxon>Eukaryota</taxon>
        <taxon>Metazoa</taxon>
        <taxon>Spiralia</taxon>
        <taxon>Lophotrochozoa</taxon>
        <taxon>Mollusca</taxon>
        <taxon>Bivalvia</taxon>
        <taxon>Autobranchia</taxon>
        <taxon>Pteriomorphia</taxon>
        <taxon>Ostreida</taxon>
        <taxon>Ostreoidea</taxon>
        <taxon>Ostreidae</taxon>
        <taxon>Magallana</taxon>
    </lineage>
</organism>
<evidence type="ECO:0000256" key="3">
    <source>
        <dbReference type="ARBA" id="ARBA00022741"/>
    </source>
</evidence>
<evidence type="ECO:0000313" key="10">
    <source>
        <dbReference type="EnsemblMetazoa" id="G27238.4:cds"/>
    </source>
</evidence>
<proteinExistence type="inferred from homology"/>
<feature type="domain" description="Helicase C-terminal" evidence="9">
    <location>
        <begin position="1"/>
        <end position="136"/>
    </location>
</feature>
<dbReference type="PANTHER" id="PTHR47958">
    <property type="entry name" value="ATP-DEPENDENT RNA HELICASE DBP3"/>
    <property type="match status" value="1"/>
</dbReference>
<dbReference type="Gene3D" id="3.40.50.300">
    <property type="entry name" value="P-loop containing nucleotide triphosphate hydrolases"/>
    <property type="match status" value="1"/>
</dbReference>
<dbReference type="GO" id="GO:0005634">
    <property type="term" value="C:nucleus"/>
    <property type="evidence" value="ECO:0007669"/>
    <property type="project" value="UniProtKB-SubCell"/>
</dbReference>
<dbReference type="CDD" id="cd18787">
    <property type="entry name" value="SF2_C_DEAD"/>
    <property type="match status" value="1"/>
</dbReference>
<comment type="subcellular location">
    <subcellularLocation>
        <location evidence="1">Nucleus</location>
    </subcellularLocation>
</comment>
<evidence type="ECO:0000313" key="11">
    <source>
        <dbReference type="Proteomes" id="UP000005408"/>
    </source>
</evidence>
<comment type="similarity">
    <text evidence="8">Belongs to the DEAD box helicase family. DECD subfamily.</text>
</comment>
<dbReference type="GO" id="GO:0005524">
    <property type="term" value="F:ATP binding"/>
    <property type="evidence" value="ECO:0007669"/>
    <property type="project" value="UniProtKB-KW"/>
</dbReference>
<sequence length="144" mass="16458">FCQVIIFVNSISRCQALTSLLLEQNFPVLTIHRAMEQTERLSRYQQFKDFQKRILVATNLFGRGMDIERVNIIINYDTPEESDTYLHRVGRAGRFGTKGLAITFVSNRSDAEVMNSVQERFEVGIEKMPTQVDVSSYIGTSENA</sequence>
<evidence type="ECO:0000256" key="6">
    <source>
        <dbReference type="ARBA" id="ARBA00022840"/>
    </source>
</evidence>
<keyword evidence="11" id="KW-1185">Reference proteome</keyword>
<dbReference type="AlphaFoldDB" id="A0A8W8L970"/>
<dbReference type="GO" id="GO:0003724">
    <property type="term" value="F:RNA helicase activity"/>
    <property type="evidence" value="ECO:0007669"/>
    <property type="project" value="UniProtKB-EC"/>
</dbReference>
<dbReference type="Pfam" id="PF00271">
    <property type="entry name" value="Helicase_C"/>
    <property type="match status" value="1"/>
</dbReference>
<dbReference type="GO" id="GO:0016787">
    <property type="term" value="F:hydrolase activity"/>
    <property type="evidence" value="ECO:0007669"/>
    <property type="project" value="UniProtKB-KW"/>
</dbReference>
<evidence type="ECO:0000256" key="4">
    <source>
        <dbReference type="ARBA" id="ARBA00022801"/>
    </source>
</evidence>
<evidence type="ECO:0000256" key="1">
    <source>
        <dbReference type="ARBA" id="ARBA00004123"/>
    </source>
</evidence>
<reference evidence="10" key="1">
    <citation type="submission" date="2022-08" db="UniProtKB">
        <authorList>
            <consortium name="EnsemblMetazoa"/>
        </authorList>
    </citation>
    <scope>IDENTIFICATION</scope>
    <source>
        <strain evidence="10">05x7-T-G4-1.051#20</strain>
    </source>
</reference>
<keyword evidence="7" id="KW-0539">Nucleus</keyword>
<dbReference type="EC" id="3.6.4.13" evidence="2"/>
<keyword evidence="3" id="KW-0547">Nucleotide-binding</keyword>
<dbReference type="InterPro" id="IPR001650">
    <property type="entry name" value="Helicase_C-like"/>
</dbReference>
<evidence type="ECO:0000256" key="2">
    <source>
        <dbReference type="ARBA" id="ARBA00012552"/>
    </source>
</evidence>
<dbReference type="FunFam" id="3.40.50.300:FF:000111">
    <property type="entry name" value="DEAD-box ATP-dependent RNA helicase"/>
    <property type="match status" value="1"/>
</dbReference>
<evidence type="ECO:0000256" key="5">
    <source>
        <dbReference type="ARBA" id="ARBA00022806"/>
    </source>
</evidence>
<evidence type="ECO:0000256" key="7">
    <source>
        <dbReference type="ARBA" id="ARBA00023242"/>
    </source>
</evidence>
<evidence type="ECO:0000256" key="8">
    <source>
        <dbReference type="ARBA" id="ARBA00038213"/>
    </source>
</evidence>
<dbReference type="Proteomes" id="UP000005408">
    <property type="component" value="Unassembled WGS sequence"/>
</dbReference>
<keyword evidence="4" id="KW-0378">Hydrolase</keyword>
<accession>A0A8W8L970</accession>
<protein>
    <recommendedName>
        <fullName evidence="2">RNA helicase</fullName>
        <ecNumber evidence="2">3.6.4.13</ecNumber>
    </recommendedName>
</protein>
<keyword evidence="5" id="KW-0347">Helicase</keyword>
<keyword evidence="6" id="KW-0067">ATP-binding</keyword>
<dbReference type="EnsemblMetazoa" id="G27238.4">
    <property type="protein sequence ID" value="G27238.4:cds"/>
    <property type="gene ID" value="G27238"/>
</dbReference>